<dbReference type="InterPro" id="IPR045851">
    <property type="entry name" value="AMP-bd_C_sf"/>
</dbReference>
<dbReference type="Gene3D" id="3.30.559.10">
    <property type="entry name" value="Chloramphenicol acetyltransferase-like domain"/>
    <property type="match status" value="1"/>
</dbReference>
<dbReference type="Gene3D" id="3.30.559.30">
    <property type="entry name" value="Nonribosomal peptide synthetase, condensation domain"/>
    <property type="match status" value="1"/>
</dbReference>
<dbReference type="NCBIfam" id="TIGR01733">
    <property type="entry name" value="AA-adenyl-dom"/>
    <property type="match status" value="1"/>
</dbReference>
<dbReference type="GO" id="GO:0008610">
    <property type="term" value="P:lipid biosynthetic process"/>
    <property type="evidence" value="ECO:0007669"/>
    <property type="project" value="UniProtKB-ARBA"/>
</dbReference>
<dbReference type="GO" id="GO:0047527">
    <property type="term" value="F:2,3-dihydroxybenzoate-serine ligase activity"/>
    <property type="evidence" value="ECO:0007669"/>
    <property type="project" value="TreeGrafter"/>
</dbReference>
<dbReference type="CDD" id="cd19531">
    <property type="entry name" value="LCL_NRPS-like"/>
    <property type="match status" value="1"/>
</dbReference>
<dbReference type="GO" id="GO:0009239">
    <property type="term" value="P:enterobactin biosynthetic process"/>
    <property type="evidence" value="ECO:0007669"/>
    <property type="project" value="TreeGrafter"/>
</dbReference>
<dbReference type="Pfam" id="PF00550">
    <property type="entry name" value="PP-binding"/>
    <property type="match status" value="1"/>
</dbReference>
<dbReference type="GO" id="GO:0043041">
    <property type="term" value="P:amino acid activation for nonribosomal peptide biosynthetic process"/>
    <property type="evidence" value="ECO:0007669"/>
    <property type="project" value="TreeGrafter"/>
</dbReference>
<comment type="cofactor">
    <cofactor evidence="1">
        <name>pantetheine 4'-phosphate</name>
        <dbReference type="ChEBI" id="CHEBI:47942"/>
    </cofactor>
</comment>
<dbReference type="Pfam" id="PF00501">
    <property type="entry name" value="AMP-binding"/>
    <property type="match status" value="1"/>
</dbReference>
<dbReference type="Pfam" id="PF13193">
    <property type="entry name" value="AMP-binding_C"/>
    <property type="match status" value="1"/>
</dbReference>
<dbReference type="InterPro" id="IPR020845">
    <property type="entry name" value="AMP-binding_CS"/>
</dbReference>
<dbReference type="PANTHER" id="PTHR45527:SF1">
    <property type="entry name" value="FATTY ACID SYNTHASE"/>
    <property type="match status" value="1"/>
</dbReference>
<dbReference type="CDD" id="cd05930">
    <property type="entry name" value="A_NRPS"/>
    <property type="match status" value="1"/>
</dbReference>
<dbReference type="GO" id="GO:0005829">
    <property type="term" value="C:cytosol"/>
    <property type="evidence" value="ECO:0007669"/>
    <property type="project" value="TreeGrafter"/>
</dbReference>
<dbReference type="InterPro" id="IPR023213">
    <property type="entry name" value="CAT-like_dom_sf"/>
</dbReference>
<organism evidence="3 4">
    <name type="scientific">Micromonospora wenchangensis</name>
    <dbReference type="NCBI Taxonomy" id="1185415"/>
    <lineage>
        <taxon>Bacteria</taxon>
        <taxon>Bacillati</taxon>
        <taxon>Actinomycetota</taxon>
        <taxon>Actinomycetes</taxon>
        <taxon>Micromonosporales</taxon>
        <taxon>Micromonosporaceae</taxon>
        <taxon>Micromonospora</taxon>
    </lineage>
</organism>
<dbReference type="SUPFAM" id="SSF56801">
    <property type="entry name" value="Acetyl-CoA synthetase-like"/>
    <property type="match status" value="1"/>
</dbReference>
<dbReference type="PROSITE" id="PS00455">
    <property type="entry name" value="AMP_BINDING"/>
    <property type="match status" value="1"/>
</dbReference>
<dbReference type="InterPro" id="IPR000873">
    <property type="entry name" value="AMP-dep_synth/lig_dom"/>
</dbReference>
<name>A0A246RSH2_9ACTN</name>
<evidence type="ECO:0000259" key="2">
    <source>
        <dbReference type="PROSITE" id="PS50075"/>
    </source>
</evidence>
<dbReference type="InterPro" id="IPR036736">
    <property type="entry name" value="ACP-like_sf"/>
</dbReference>
<gene>
    <name evidence="3" type="ORF">B5D80_03600</name>
</gene>
<keyword evidence="4" id="KW-1185">Reference proteome</keyword>
<comment type="caution">
    <text evidence="3">The sequence shown here is derived from an EMBL/GenBank/DDBJ whole genome shotgun (WGS) entry which is preliminary data.</text>
</comment>
<protein>
    <recommendedName>
        <fullName evidence="2">Carrier domain-containing protein</fullName>
    </recommendedName>
</protein>
<evidence type="ECO:0000313" key="3">
    <source>
        <dbReference type="EMBL" id="OWV12005.1"/>
    </source>
</evidence>
<dbReference type="InterPro" id="IPR025110">
    <property type="entry name" value="AMP-bd_C"/>
</dbReference>
<dbReference type="PROSITE" id="PS50075">
    <property type="entry name" value="CARRIER"/>
    <property type="match status" value="1"/>
</dbReference>
<dbReference type="InterPro" id="IPR042099">
    <property type="entry name" value="ANL_N_sf"/>
</dbReference>
<dbReference type="InterPro" id="IPR001242">
    <property type="entry name" value="Condensation_dom"/>
</dbReference>
<evidence type="ECO:0000256" key="1">
    <source>
        <dbReference type="ARBA" id="ARBA00001957"/>
    </source>
</evidence>
<accession>A0A246RSH2</accession>
<reference evidence="3 4" key="1">
    <citation type="submission" date="2017-03" db="EMBL/GenBank/DDBJ databases">
        <title>Whole genome sequence of Micromonospora wenchangensis, isolated from mangrove soil.</title>
        <authorList>
            <person name="Yang H."/>
        </authorList>
    </citation>
    <scope>NUCLEOTIDE SEQUENCE [LARGE SCALE GENOMIC DNA]</scope>
    <source>
        <strain evidence="3 4">CCTCC AA 2012002</strain>
    </source>
</reference>
<dbReference type="InterPro" id="IPR010071">
    <property type="entry name" value="AA_adenyl_dom"/>
</dbReference>
<feature type="domain" description="Carrier" evidence="2">
    <location>
        <begin position="981"/>
        <end position="1057"/>
    </location>
</feature>
<sequence length="1085" mass="119474">MPKSAVGGKKQSLAAMLANARARVTDGPRPRQDRDYVPLSYSQNTLWFVDQLQPGETTYNVAFAFRLDGELHADALAAALASIVARHEALRTYVLVENDEFFQGIVEDPEVVVERSHADSETEADRILADLAETRFTLTAFPLWKFDLVTVRDDLHFLSVVFHHIIFDGVSSAIFFDELVREYNARRAGAVPEIEPPAVQFADFSAWQRRRLQAGAWQASVDYWTETLRDVEVMDIPGDRPLPPDATYPGNSETSGWQGVAADVKRLALALSTTPATVYATAMACVYHRYSGSEDVIFGMPNANRGEIETERTIGFFINMLPLRCPVAPDETFRECLARVQQRLRGAQAHGYLPLEEIIAHTNVQRDSSRSTLLQYTLTINEWTDQLELLDGVSLTGILPRTTRAKFFQQWTLNQADEDLDVNTVYNTDIFDLATIQTMQRVFVGFLRRALAAPDVSMQQLWDSDEESRQLQARLGVGTRTSVPTGNVFAHFRDVVDEHEHRIAVSTPTARLTYGQLLRRVDLLRARLSAAGVGAGSRVGVALEPSPDFPATVLALMSLGAVYVPIDAMNPRGRIEAIIDDADLLHVVCDANTAGIAPALEWRLPADADPPADRPDVTHGGDAVAYLMYTSGSTGTPKGVLISHDNILGFIRNVRTLFALSPSDRVLGYASCGFDVSIFEMFGALLNGASLHLVPSAQRLSMPDVQRFLEEQRITVTDLPPSVMKLLDPAPLHDLRIVFVGGEAFSHELVRAWGKGRRIFNGYGVTECTVTSIVKELREPLSPAALPMGGPMDNHTAYVLDDRHRPVPQGVIGQLALGGVGLTSGYWRRDEDNRKRFVSDPVGPDPTARVYLSGDLARLNGDGDLVYVGRLDRQVKINGVRIEIGEIESVIRAADGIKNVYVQVRSDGDQKRVVAYCATGAGGTVSEAVLREHCRRRLVSTMRPGSFVMLDELPVNASGKIDERALPAAGPDAVVESRPVEELTDVERTMLTEAFGPILGRVDFSKRASFFDLGGTSLQAVQLMSRIKKLFSTTISLVVFFNDSSVQSMALEVERARLASLSAEELERAIEQMSEEDVARLLASE</sequence>
<dbReference type="Pfam" id="PF00668">
    <property type="entry name" value="Condensation"/>
    <property type="match status" value="1"/>
</dbReference>
<dbReference type="Gene3D" id="3.40.50.12780">
    <property type="entry name" value="N-terminal domain of ligase-like"/>
    <property type="match status" value="1"/>
</dbReference>
<dbReference type="GO" id="GO:0009366">
    <property type="term" value="C:enterobactin synthetase complex"/>
    <property type="evidence" value="ECO:0007669"/>
    <property type="project" value="TreeGrafter"/>
</dbReference>
<dbReference type="Gene3D" id="1.10.1200.10">
    <property type="entry name" value="ACP-like"/>
    <property type="match status" value="1"/>
</dbReference>
<dbReference type="InterPro" id="IPR009081">
    <property type="entry name" value="PP-bd_ACP"/>
</dbReference>
<proteinExistence type="predicted"/>
<dbReference type="PANTHER" id="PTHR45527">
    <property type="entry name" value="NONRIBOSOMAL PEPTIDE SYNTHETASE"/>
    <property type="match status" value="1"/>
</dbReference>
<dbReference type="Gene3D" id="3.30.300.30">
    <property type="match status" value="1"/>
</dbReference>
<dbReference type="SUPFAM" id="SSF47336">
    <property type="entry name" value="ACP-like"/>
    <property type="match status" value="1"/>
</dbReference>
<dbReference type="GO" id="GO:0031177">
    <property type="term" value="F:phosphopantetheine binding"/>
    <property type="evidence" value="ECO:0007669"/>
    <property type="project" value="TreeGrafter"/>
</dbReference>
<dbReference type="SUPFAM" id="SSF52777">
    <property type="entry name" value="CoA-dependent acyltransferases"/>
    <property type="match status" value="2"/>
</dbReference>
<dbReference type="AlphaFoldDB" id="A0A246RSH2"/>
<evidence type="ECO:0000313" key="4">
    <source>
        <dbReference type="Proteomes" id="UP000197174"/>
    </source>
</evidence>
<dbReference type="EMBL" id="MZMV01000004">
    <property type="protein sequence ID" value="OWV12005.1"/>
    <property type="molecule type" value="Genomic_DNA"/>
</dbReference>
<dbReference type="Proteomes" id="UP000197174">
    <property type="component" value="Unassembled WGS sequence"/>
</dbReference>